<name>A0A506Y4Z6_9MICO</name>
<dbReference type="SUPFAM" id="SSF53448">
    <property type="entry name" value="Nucleotide-diphospho-sugar transferases"/>
    <property type="match status" value="1"/>
</dbReference>
<evidence type="ECO:0000313" key="6">
    <source>
        <dbReference type="EMBL" id="TPW75519.1"/>
    </source>
</evidence>
<sequence length="269" mass="30123">MPRTLVVMPTYDERDNLPEVVGQLLRLDRDVDILIVDDDSPDGTGALADQLAEGSPGIHVLHHGPRRGLGAAYLDGFAWGLERDYERFVQLDADGSHRPADLPRLLEELDAGRDLAIGSRWADGGRVEDWPLRRRVLSRAGSAYARRLLGLRTRDVTGGYRAFTASALLRLELETVTSRGYCFQIDLLRRAAHEHVDVAEVPIVFRQRVAGRSKMSTRIIGEALVQVTRWAVADRFQRREPDPSTRRGPGRHAATPRDAEPRRVSRLGE</sequence>
<organism evidence="6 7">
    <name type="scientific">Schumannella soli</name>
    <dbReference type="NCBI Taxonomy" id="2590779"/>
    <lineage>
        <taxon>Bacteria</taxon>
        <taxon>Bacillati</taxon>
        <taxon>Actinomycetota</taxon>
        <taxon>Actinomycetes</taxon>
        <taxon>Micrococcales</taxon>
        <taxon>Microbacteriaceae</taxon>
        <taxon>Schumannella</taxon>
    </lineage>
</organism>
<dbReference type="InterPro" id="IPR001173">
    <property type="entry name" value="Glyco_trans_2-like"/>
</dbReference>
<comment type="similarity">
    <text evidence="1">Belongs to the glycosyltransferase 2 family.</text>
</comment>
<evidence type="ECO:0000313" key="7">
    <source>
        <dbReference type="Proteomes" id="UP000316252"/>
    </source>
</evidence>
<dbReference type="EMBL" id="VHQG01000002">
    <property type="protein sequence ID" value="TPW75519.1"/>
    <property type="molecule type" value="Genomic_DNA"/>
</dbReference>
<evidence type="ECO:0000256" key="1">
    <source>
        <dbReference type="ARBA" id="ARBA00006739"/>
    </source>
</evidence>
<reference evidence="6 7" key="1">
    <citation type="submission" date="2019-06" db="EMBL/GenBank/DDBJ databases">
        <authorList>
            <person name="Li F."/>
        </authorList>
    </citation>
    <scope>NUCLEOTIDE SEQUENCE [LARGE SCALE GENOMIC DNA]</scope>
    <source>
        <strain evidence="6 7">10F1D-1</strain>
    </source>
</reference>
<dbReference type="InterPro" id="IPR029044">
    <property type="entry name" value="Nucleotide-diphossugar_trans"/>
</dbReference>
<dbReference type="PANTHER" id="PTHR43398">
    <property type="entry name" value="DOLICHOL-PHOSPHATE MANNOSYLTRANSFERASE SUBUNIT 1"/>
    <property type="match status" value="1"/>
</dbReference>
<feature type="domain" description="Glycosyltransferase 2-like" evidence="5">
    <location>
        <begin position="6"/>
        <end position="168"/>
    </location>
</feature>
<dbReference type="Gene3D" id="3.90.550.10">
    <property type="entry name" value="Spore Coat Polysaccharide Biosynthesis Protein SpsA, Chain A"/>
    <property type="match status" value="1"/>
</dbReference>
<evidence type="ECO:0000256" key="3">
    <source>
        <dbReference type="ARBA" id="ARBA00022679"/>
    </source>
</evidence>
<dbReference type="GO" id="GO:0009247">
    <property type="term" value="P:glycolipid biosynthetic process"/>
    <property type="evidence" value="ECO:0007669"/>
    <property type="project" value="TreeGrafter"/>
</dbReference>
<comment type="caution">
    <text evidence="6">The sequence shown here is derived from an EMBL/GenBank/DDBJ whole genome shotgun (WGS) entry which is preliminary data.</text>
</comment>
<dbReference type="PANTHER" id="PTHR43398:SF1">
    <property type="entry name" value="DOLICHOL-PHOSPHATE MANNOSYLTRANSFERASE SUBUNIT 1"/>
    <property type="match status" value="1"/>
</dbReference>
<feature type="region of interest" description="Disordered" evidence="4">
    <location>
        <begin position="237"/>
        <end position="269"/>
    </location>
</feature>
<feature type="compositionally biased region" description="Basic and acidic residues" evidence="4">
    <location>
        <begin position="255"/>
        <end position="269"/>
    </location>
</feature>
<accession>A0A506Y4Z6</accession>
<dbReference type="RefSeq" id="WP_141162879.1">
    <property type="nucleotide sequence ID" value="NZ_VHQG01000002.1"/>
</dbReference>
<dbReference type="OrthoDB" id="9810303at2"/>
<protein>
    <submittedName>
        <fullName evidence="6">Polyprenol monophosphomannose synthase</fullName>
    </submittedName>
</protein>
<dbReference type="Pfam" id="PF00535">
    <property type="entry name" value="Glycos_transf_2"/>
    <property type="match status" value="1"/>
</dbReference>
<dbReference type="Proteomes" id="UP000316252">
    <property type="component" value="Unassembled WGS sequence"/>
</dbReference>
<gene>
    <name evidence="6" type="ORF">FJ657_06410</name>
</gene>
<dbReference type="InterPro" id="IPR039528">
    <property type="entry name" value="DPM1-like"/>
</dbReference>
<evidence type="ECO:0000259" key="5">
    <source>
        <dbReference type="Pfam" id="PF00535"/>
    </source>
</evidence>
<dbReference type="GO" id="GO:0016020">
    <property type="term" value="C:membrane"/>
    <property type="evidence" value="ECO:0007669"/>
    <property type="project" value="GOC"/>
</dbReference>
<keyword evidence="3" id="KW-0808">Transferase</keyword>
<keyword evidence="2" id="KW-0328">Glycosyltransferase</keyword>
<evidence type="ECO:0000256" key="2">
    <source>
        <dbReference type="ARBA" id="ARBA00022676"/>
    </source>
</evidence>
<dbReference type="GO" id="GO:0004582">
    <property type="term" value="F:dolichyl-phosphate beta-D-mannosyltransferase activity"/>
    <property type="evidence" value="ECO:0007669"/>
    <property type="project" value="InterPro"/>
</dbReference>
<dbReference type="FunFam" id="3.90.550.10:FF:000122">
    <property type="entry name" value="Dolichol-phosphate mannosyltransferase subunit 1"/>
    <property type="match status" value="1"/>
</dbReference>
<keyword evidence="7" id="KW-1185">Reference proteome</keyword>
<evidence type="ECO:0000256" key="4">
    <source>
        <dbReference type="SAM" id="MobiDB-lite"/>
    </source>
</evidence>
<dbReference type="AlphaFoldDB" id="A0A506Y4Z6"/>
<proteinExistence type="inferred from homology"/>
<dbReference type="CDD" id="cd06442">
    <property type="entry name" value="DPM1_like"/>
    <property type="match status" value="1"/>
</dbReference>